<keyword evidence="3" id="KW-1185">Reference proteome</keyword>
<feature type="transmembrane region" description="Helical" evidence="1">
    <location>
        <begin position="61"/>
        <end position="86"/>
    </location>
</feature>
<keyword evidence="1" id="KW-1133">Transmembrane helix</keyword>
<dbReference type="KEGG" id="vte:BHY08_02745"/>
<evidence type="ECO:0000313" key="2">
    <source>
        <dbReference type="EMBL" id="APB30839.1"/>
    </source>
</evidence>
<dbReference type="Pfam" id="PF02325">
    <property type="entry name" value="CCB3_YggT"/>
    <property type="match status" value="1"/>
</dbReference>
<reference evidence="2 3" key="1">
    <citation type="submission" date="2016-09" db="EMBL/GenBank/DDBJ databases">
        <title>Vagococcus teuberi sp. nov., isolated from the Malian artisanal sour milk fene.</title>
        <authorList>
            <person name="Wullschleger S."/>
            <person name="Seifert C."/>
            <person name="Baumgartner S."/>
            <person name="Lacroix C."/>
            <person name="Bonfoh B."/>
            <person name="Stevens M.J."/>
            <person name="Meile L."/>
        </authorList>
    </citation>
    <scope>NUCLEOTIDE SEQUENCE [LARGE SCALE GENOMIC DNA]</scope>
    <source>
        <strain evidence="2 3">DSM 21459</strain>
    </source>
</reference>
<sequence>MIIALIFKAIQIYTYVLVIYALLSWFPGAYDSKIGQFIIRISRPYLSMFDRLNLSIGPIDFTIIVAIFVLQLAGNGLVIIFSRLIYMF</sequence>
<name>A0A1J0A4K6_9ENTE</name>
<keyword evidence="1" id="KW-0812">Transmembrane</keyword>
<feature type="transmembrane region" description="Helical" evidence="1">
    <location>
        <begin position="12"/>
        <end position="30"/>
    </location>
</feature>
<dbReference type="EMBL" id="CP017267">
    <property type="protein sequence ID" value="APB30839.1"/>
    <property type="molecule type" value="Genomic_DNA"/>
</dbReference>
<organism evidence="2 3">
    <name type="scientific">Vagococcus teuberi</name>
    <dbReference type="NCBI Taxonomy" id="519472"/>
    <lineage>
        <taxon>Bacteria</taxon>
        <taxon>Bacillati</taxon>
        <taxon>Bacillota</taxon>
        <taxon>Bacilli</taxon>
        <taxon>Lactobacillales</taxon>
        <taxon>Enterococcaceae</taxon>
        <taxon>Vagococcus</taxon>
    </lineage>
</organism>
<proteinExistence type="predicted"/>
<accession>A0A1J0A4K6</accession>
<dbReference type="InterPro" id="IPR003425">
    <property type="entry name" value="CCB3/YggT"/>
</dbReference>
<keyword evidence="2" id="KW-0132">Cell division</keyword>
<dbReference type="STRING" id="519472.BHY08_02745"/>
<evidence type="ECO:0000256" key="1">
    <source>
        <dbReference type="SAM" id="Phobius"/>
    </source>
</evidence>
<keyword evidence="2" id="KW-0131">Cell cycle</keyword>
<evidence type="ECO:0000313" key="3">
    <source>
        <dbReference type="Proteomes" id="UP000191200"/>
    </source>
</evidence>
<gene>
    <name evidence="2" type="ORF">BHY08_02745</name>
</gene>
<dbReference type="GO" id="GO:0016020">
    <property type="term" value="C:membrane"/>
    <property type="evidence" value="ECO:0007669"/>
    <property type="project" value="InterPro"/>
</dbReference>
<dbReference type="Proteomes" id="UP000191200">
    <property type="component" value="Chromosome"/>
</dbReference>
<protein>
    <submittedName>
        <fullName evidence="2">Cell division protein</fullName>
    </submittedName>
</protein>
<dbReference type="AlphaFoldDB" id="A0A1J0A4K6"/>
<keyword evidence="1" id="KW-0472">Membrane</keyword>
<dbReference type="GO" id="GO:0051301">
    <property type="term" value="P:cell division"/>
    <property type="evidence" value="ECO:0007669"/>
    <property type="project" value="UniProtKB-KW"/>
</dbReference>